<accession>A0A1I4Y1I8</accession>
<evidence type="ECO:0000313" key="23">
    <source>
        <dbReference type="Proteomes" id="UP000198575"/>
    </source>
</evidence>
<evidence type="ECO:0000256" key="7">
    <source>
        <dbReference type="ARBA" id="ARBA00022679"/>
    </source>
</evidence>
<dbReference type="InterPro" id="IPR003856">
    <property type="entry name" value="LPS_length_determ_N"/>
</dbReference>
<keyword evidence="11" id="KW-0067">ATP-binding</keyword>
<dbReference type="GO" id="GO:0005886">
    <property type="term" value="C:plasma membrane"/>
    <property type="evidence" value="ECO:0007669"/>
    <property type="project" value="UniProtKB-SubCell"/>
</dbReference>
<sequence>MAPDKFPMNANPSGSSLPAARPSGRALQQQAFSESRAIVATPVDGADSGDDDGIDLLAYWRMLVKRRWLIAGIVAAVVAIALISTLLTPPTYRATVVMQIEAQSMQIMDVQGITPVGGYDRDFNQTQYELLKSRSLAERVVGDLHLADTNVLERLEPPSWTDRLRNLLNPGSRLQEAPVAPEPAAAEGAGADAVDPIQKLRVATAQVQSGVTVSPVRDSHLVRVSFDSLSPAFAARVANALADGFIASSMDRQFGASSYAKKYLEDQLAQLKSQLEDSERALVSFAQKEDIVPGADGTSLVGQNLVSLNASLAEAQQQRIRAEARWRAASGASGATLPAEMFVDSPVRILQQQRATLQGQYQQKLQVFKPDYPEMLALKSQIDEASRQIDVELKNMRASVKAEYDSALAQEKLLVEQLDSLRSQTLETDRRSIQYNIFKRDVDTNRQLYNALLQRYKEVGMAGGAKPSNISIIDRAEVPKSRFKPSLSRNLMIGLALGLLLGVMLALLLEYIDDTLKTPQDIEQHLKLVVLGIIPKLARQTPREALNDPRSAFSESYRSVRTALQFSTDRGVPKVLLITSPAATEGKSTSALTLANNFVQLGKRVLLIEGDLRNPSLAKAMGLPRGPGLSSLLSGAKSLAQSVTHTDNQKLDVILSGPLPPSPTELLAGSRLVSLLLIAAQKYDQIIIDGPPVLGIADAPILANAAVGTLLIVQSGSSRISSAQAAIKRLRVTHARLIGCLLTQYDAKASGYGYEYEGYYAYGGSTKLLERKARR</sequence>
<dbReference type="InterPro" id="IPR005702">
    <property type="entry name" value="Wzc-like_C"/>
</dbReference>
<gene>
    <name evidence="22" type="ORF">SAMN05216289_11418</name>
</gene>
<dbReference type="Pfam" id="PF13614">
    <property type="entry name" value="AAA_31"/>
    <property type="match status" value="1"/>
</dbReference>
<evidence type="ECO:0000256" key="18">
    <source>
        <dbReference type="SAM" id="Phobius"/>
    </source>
</evidence>
<keyword evidence="5" id="KW-1003">Cell membrane</keyword>
<keyword evidence="13 18" id="KW-0472">Membrane</keyword>
<dbReference type="InterPro" id="IPR027417">
    <property type="entry name" value="P-loop_NTPase"/>
</dbReference>
<keyword evidence="16" id="KW-0175">Coiled coil</keyword>
<keyword evidence="7" id="KW-0808">Transferase</keyword>
<evidence type="ECO:0000256" key="6">
    <source>
        <dbReference type="ARBA" id="ARBA00022519"/>
    </source>
</evidence>
<evidence type="ECO:0000256" key="12">
    <source>
        <dbReference type="ARBA" id="ARBA00022989"/>
    </source>
</evidence>
<dbReference type="GO" id="GO:0005524">
    <property type="term" value="F:ATP binding"/>
    <property type="evidence" value="ECO:0007669"/>
    <property type="project" value="UniProtKB-KW"/>
</dbReference>
<evidence type="ECO:0000313" key="22">
    <source>
        <dbReference type="EMBL" id="SFN31885.1"/>
    </source>
</evidence>
<protein>
    <recommendedName>
        <fullName evidence="4">non-specific protein-tyrosine kinase</fullName>
        <ecNumber evidence="4">2.7.10.2</ecNumber>
    </recommendedName>
</protein>
<keyword evidence="10" id="KW-0418">Kinase</keyword>
<dbReference type="Pfam" id="PF13807">
    <property type="entry name" value="GNVR"/>
    <property type="match status" value="1"/>
</dbReference>
<feature type="coiled-coil region" evidence="16">
    <location>
        <begin position="261"/>
        <end position="325"/>
    </location>
</feature>
<dbReference type="STRING" id="578942.SAMN05216289_11418"/>
<feature type="region of interest" description="Disordered" evidence="17">
    <location>
        <begin position="1"/>
        <end position="27"/>
    </location>
</feature>
<evidence type="ECO:0000259" key="19">
    <source>
        <dbReference type="Pfam" id="PF02706"/>
    </source>
</evidence>
<proteinExistence type="inferred from homology"/>
<keyword evidence="9" id="KW-0547">Nucleotide-binding</keyword>
<evidence type="ECO:0000256" key="3">
    <source>
        <dbReference type="ARBA" id="ARBA00008883"/>
    </source>
</evidence>
<dbReference type="Gene3D" id="3.40.50.300">
    <property type="entry name" value="P-loop containing nucleotide triphosphate hydrolases"/>
    <property type="match status" value="1"/>
</dbReference>
<feature type="domain" description="AAA" evidence="20">
    <location>
        <begin position="586"/>
        <end position="705"/>
    </location>
</feature>
<dbReference type="Pfam" id="PF02706">
    <property type="entry name" value="Wzz"/>
    <property type="match status" value="1"/>
</dbReference>
<reference evidence="22 23" key="1">
    <citation type="submission" date="2016-10" db="EMBL/GenBank/DDBJ databases">
        <authorList>
            <person name="de Groot N.N."/>
        </authorList>
    </citation>
    <scope>NUCLEOTIDE SEQUENCE [LARGE SCALE GENOMIC DNA]</scope>
    <source>
        <strain evidence="22 23">CGMCC 1.7659</strain>
    </source>
</reference>
<evidence type="ECO:0000256" key="11">
    <source>
        <dbReference type="ARBA" id="ARBA00022840"/>
    </source>
</evidence>
<feature type="domain" description="Tyrosine-protein kinase G-rich" evidence="21">
    <location>
        <begin position="439"/>
        <end position="508"/>
    </location>
</feature>
<evidence type="ECO:0000259" key="20">
    <source>
        <dbReference type="Pfam" id="PF13614"/>
    </source>
</evidence>
<dbReference type="EC" id="2.7.10.2" evidence="4"/>
<dbReference type="InterPro" id="IPR025669">
    <property type="entry name" value="AAA_dom"/>
</dbReference>
<evidence type="ECO:0000256" key="15">
    <source>
        <dbReference type="ARBA" id="ARBA00051245"/>
    </source>
</evidence>
<keyword evidence="12 18" id="KW-1133">Transmembrane helix</keyword>
<dbReference type="PANTHER" id="PTHR32309:SF13">
    <property type="entry name" value="FERRIC ENTEROBACTIN TRANSPORT PROTEIN FEPE"/>
    <property type="match status" value="1"/>
</dbReference>
<evidence type="ECO:0000256" key="8">
    <source>
        <dbReference type="ARBA" id="ARBA00022692"/>
    </source>
</evidence>
<evidence type="ECO:0000259" key="21">
    <source>
        <dbReference type="Pfam" id="PF13807"/>
    </source>
</evidence>
<feature type="transmembrane region" description="Helical" evidence="18">
    <location>
        <begin position="68"/>
        <end position="87"/>
    </location>
</feature>
<comment type="similarity">
    <text evidence="2">Belongs to the CpsD/CapB family.</text>
</comment>
<dbReference type="Proteomes" id="UP000198575">
    <property type="component" value="Unassembled WGS sequence"/>
</dbReference>
<evidence type="ECO:0000256" key="5">
    <source>
        <dbReference type="ARBA" id="ARBA00022475"/>
    </source>
</evidence>
<evidence type="ECO:0000256" key="4">
    <source>
        <dbReference type="ARBA" id="ARBA00011903"/>
    </source>
</evidence>
<evidence type="ECO:0000256" key="13">
    <source>
        <dbReference type="ARBA" id="ARBA00023136"/>
    </source>
</evidence>
<dbReference type="GO" id="GO:0004715">
    <property type="term" value="F:non-membrane spanning protein tyrosine kinase activity"/>
    <property type="evidence" value="ECO:0007669"/>
    <property type="project" value="UniProtKB-EC"/>
</dbReference>
<evidence type="ECO:0000256" key="2">
    <source>
        <dbReference type="ARBA" id="ARBA00007316"/>
    </source>
</evidence>
<dbReference type="AlphaFoldDB" id="A0A1I4Y1I8"/>
<evidence type="ECO:0000256" key="17">
    <source>
        <dbReference type="SAM" id="MobiDB-lite"/>
    </source>
</evidence>
<dbReference type="OrthoDB" id="9775724at2"/>
<keyword evidence="6" id="KW-0997">Cell inner membrane</keyword>
<keyword evidence="23" id="KW-1185">Reference proteome</keyword>
<evidence type="ECO:0000256" key="16">
    <source>
        <dbReference type="SAM" id="Coils"/>
    </source>
</evidence>
<dbReference type="InterPro" id="IPR050445">
    <property type="entry name" value="Bact_polysacc_biosynth/exp"/>
</dbReference>
<evidence type="ECO:0000256" key="14">
    <source>
        <dbReference type="ARBA" id="ARBA00023137"/>
    </source>
</evidence>
<dbReference type="NCBIfam" id="TIGR01007">
    <property type="entry name" value="eps_fam"/>
    <property type="match status" value="1"/>
</dbReference>
<evidence type="ECO:0000256" key="9">
    <source>
        <dbReference type="ARBA" id="ARBA00022741"/>
    </source>
</evidence>
<dbReference type="RefSeq" id="WP_092407830.1">
    <property type="nucleotide sequence ID" value="NZ_FOVF01000014.1"/>
</dbReference>
<evidence type="ECO:0000256" key="1">
    <source>
        <dbReference type="ARBA" id="ARBA00004429"/>
    </source>
</evidence>
<comment type="catalytic activity">
    <reaction evidence="15">
        <text>L-tyrosyl-[protein] + ATP = O-phospho-L-tyrosyl-[protein] + ADP + H(+)</text>
        <dbReference type="Rhea" id="RHEA:10596"/>
        <dbReference type="Rhea" id="RHEA-COMP:10136"/>
        <dbReference type="Rhea" id="RHEA-COMP:20101"/>
        <dbReference type="ChEBI" id="CHEBI:15378"/>
        <dbReference type="ChEBI" id="CHEBI:30616"/>
        <dbReference type="ChEBI" id="CHEBI:46858"/>
        <dbReference type="ChEBI" id="CHEBI:61978"/>
        <dbReference type="ChEBI" id="CHEBI:456216"/>
        <dbReference type="EC" id="2.7.10.2"/>
    </reaction>
</comment>
<keyword evidence="14" id="KW-0829">Tyrosine-protein kinase</keyword>
<dbReference type="PANTHER" id="PTHR32309">
    <property type="entry name" value="TYROSINE-PROTEIN KINASE"/>
    <property type="match status" value="1"/>
</dbReference>
<feature type="domain" description="Polysaccharide chain length determinant N-terminal" evidence="19">
    <location>
        <begin position="53"/>
        <end position="143"/>
    </location>
</feature>
<comment type="subcellular location">
    <subcellularLocation>
        <location evidence="1">Cell inner membrane</location>
        <topology evidence="1">Multi-pass membrane protein</topology>
    </subcellularLocation>
</comment>
<name>A0A1I4Y1I8_9GAMM</name>
<keyword evidence="8 18" id="KW-0812">Transmembrane</keyword>
<organism evidence="22 23">
    <name type="scientific">Dokdonella immobilis</name>
    <dbReference type="NCBI Taxonomy" id="578942"/>
    <lineage>
        <taxon>Bacteria</taxon>
        <taxon>Pseudomonadati</taxon>
        <taxon>Pseudomonadota</taxon>
        <taxon>Gammaproteobacteria</taxon>
        <taxon>Lysobacterales</taxon>
        <taxon>Rhodanobacteraceae</taxon>
        <taxon>Dokdonella</taxon>
    </lineage>
</organism>
<comment type="similarity">
    <text evidence="3">Belongs to the etk/wzc family.</text>
</comment>
<dbReference type="EMBL" id="FOVF01000014">
    <property type="protein sequence ID" value="SFN31885.1"/>
    <property type="molecule type" value="Genomic_DNA"/>
</dbReference>
<dbReference type="InterPro" id="IPR032807">
    <property type="entry name" value="GNVR"/>
</dbReference>
<evidence type="ECO:0000256" key="10">
    <source>
        <dbReference type="ARBA" id="ARBA00022777"/>
    </source>
</evidence>
<dbReference type="SUPFAM" id="SSF52540">
    <property type="entry name" value="P-loop containing nucleoside triphosphate hydrolases"/>
    <property type="match status" value="1"/>
</dbReference>
<dbReference type="CDD" id="cd05387">
    <property type="entry name" value="BY-kinase"/>
    <property type="match status" value="1"/>
</dbReference>
<feature type="transmembrane region" description="Helical" evidence="18">
    <location>
        <begin position="491"/>
        <end position="512"/>
    </location>
</feature>